<dbReference type="Pfam" id="PF11614">
    <property type="entry name" value="FixG_C"/>
    <property type="match status" value="1"/>
</dbReference>
<keyword evidence="6" id="KW-0411">Iron-sulfur</keyword>
<dbReference type="NCBIfam" id="TIGR02745">
    <property type="entry name" value="ccoG_rdxA_fixG"/>
    <property type="match status" value="1"/>
</dbReference>
<dbReference type="GO" id="GO:0046872">
    <property type="term" value="F:metal ion binding"/>
    <property type="evidence" value="ECO:0007669"/>
    <property type="project" value="UniProtKB-KW"/>
</dbReference>
<dbReference type="PANTHER" id="PTHR30176">
    <property type="entry name" value="FERREDOXIN-TYPE PROTEIN NAPH"/>
    <property type="match status" value="1"/>
</dbReference>
<feature type="transmembrane region" description="Helical" evidence="7">
    <location>
        <begin position="201"/>
        <end position="221"/>
    </location>
</feature>
<keyword evidence="3" id="KW-0479">Metal-binding</keyword>
<keyword evidence="5" id="KW-0408">Iron</keyword>
<keyword evidence="10" id="KW-1185">Reference proteome</keyword>
<evidence type="ECO:0000256" key="7">
    <source>
        <dbReference type="SAM" id="Phobius"/>
    </source>
</evidence>
<dbReference type="InterPro" id="IPR017896">
    <property type="entry name" value="4Fe4S_Fe-S-bd"/>
</dbReference>
<dbReference type="InterPro" id="IPR013783">
    <property type="entry name" value="Ig-like_fold"/>
</dbReference>
<evidence type="ECO:0000256" key="1">
    <source>
        <dbReference type="ARBA" id="ARBA00022448"/>
    </source>
</evidence>
<evidence type="ECO:0000256" key="4">
    <source>
        <dbReference type="ARBA" id="ARBA00022982"/>
    </source>
</evidence>
<keyword evidence="7" id="KW-1133">Transmembrane helix</keyword>
<dbReference type="EMBL" id="JAAIJQ010000017">
    <property type="protein sequence ID" value="NEV61775.1"/>
    <property type="molecule type" value="Genomic_DNA"/>
</dbReference>
<dbReference type="InterPro" id="IPR017900">
    <property type="entry name" value="4Fe4S_Fe_S_CS"/>
</dbReference>
<dbReference type="AlphaFoldDB" id="A0A6M0K0D5"/>
<keyword evidence="4" id="KW-0249">Electron transport</keyword>
<dbReference type="InterPro" id="IPR032879">
    <property type="entry name" value="FixG_C"/>
</dbReference>
<dbReference type="PANTHER" id="PTHR30176:SF3">
    <property type="entry name" value="FERREDOXIN-TYPE PROTEIN NAPH"/>
    <property type="match status" value="1"/>
</dbReference>
<evidence type="ECO:0000259" key="8">
    <source>
        <dbReference type="PROSITE" id="PS51379"/>
    </source>
</evidence>
<evidence type="ECO:0000256" key="6">
    <source>
        <dbReference type="ARBA" id="ARBA00023014"/>
    </source>
</evidence>
<dbReference type="Pfam" id="PF12801">
    <property type="entry name" value="Fer4_5"/>
    <property type="match status" value="1"/>
</dbReference>
<keyword evidence="7" id="KW-0472">Membrane</keyword>
<feature type="transmembrane region" description="Helical" evidence="7">
    <location>
        <begin position="344"/>
        <end position="363"/>
    </location>
</feature>
<feature type="domain" description="4Fe-4S ferredoxin-type" evidence="8">
    <location>
        <begin position="265"/>
        <end position="294"/>
    </location>
</feature>
<comment type="caution">
    <text evidence="9">The sequence shown here is derived from an EMBL/GenBank/DDBJ whole genome shotgun (WGS) entry which is preliminary data.</text>
</comment>
<dbReference type="Proteomes" id="UP000483379">
    <property type="component" value="Unassembled WGS sequence"/>
</dbReference>
<dbReference type="SUPFAM" id="SSF54862">
    <property type="entry name" value="4Fe-4S ferredoxins"/>
    <property type="match status" value="1"/>
</dbReference>
<accession>A0A6M0K0D5</accession>
<feature type="transmembrane region" description="Helical" evidence="7">
    <location>
        <begin position="93"/>
        <end position="114"/>
    </location>
</feature>
<dbReference type="InterPro" id="IPR051684">
    <property type="entry name" value="Electron_Trans/Redox"/>
</dbReference>
<keyword evidence="1" id="KW-0813">Transport</keyword>
<name>A0A6M0K0D5_9GAMM</name>
<dbReference type="PROSITE" id="PS51379">
    <property type="entry name" value="4FE4S_FER_2"/>
    <property type="match status" value="1"/>
</dbReference>
<organism evidence="9 10">
    <name type="scientific">Thiorhodococcus minor</name>
    <dbReference type="NCBI Taxonomy" id="57489"/>
    <lineage>
        <taxon>Bacteria</taxon>
        <taxon>Pseudomonadati</taxon>
        <taxon>Pseudomonadota</taxon>
        <taxon>Gammaproteobacteria</taxon>
        <taxon>Chromatiales</taxon>
        <taxon>Chromatiaceae</taxon>
        <taxon>Thiorhodococcus</taxon>
    </lineage>
</organism>
<evidence type="ECO:0000256" key="2">
    <source>
        <dbReference type="ARBA" id="ARBA00022485"/>
    </source>
</evidence>
<evidence type="ECO:0000256" key="3">
    <source>
        <dbReference type="ARBA" id="ARBA00022723"/>
    </source>
</evidence>
<keyword evidence="7" id="KW-0812">Transmembrane</keyword>
<dbReference type="GO" id="GO:0051539">
    <property type="term" value="F:4 iron, 4 sulfur cluster binding"/>
    <property type="evidence" value="ECO:0007669"/>
    <property type="project" value="UniProtKB-KW"/>
</dbReference>
<dbReference type="GO" id="GO:0005886">
    <property type="term" value="C:plasma membrane"/>
    <property type="evidence" value="ECO:0007669"/>
    <property type="project" value="TreeGrafter"/>
</dbReference>
<evidence type="ECO:0000313" key="9">
    <source>
        <dbReference type="EMBL" id="NEV61775.1"/>
    </source>
</evidence>
<reference evidence="9 10" key="1">
    <citation type="submission" date="2020-02" db="EMBL/GenBank/DDBJ databases">
        <title>Genome sequences of Thiorhodococcus mannitoliphagus and Thiorhodococcus minor, purple sulfur photosynthetic bacteria in the gammaproteobacterial family, Chromatiaceae.</title>
        <authorList>
            <person name="Aviles F.A."/>
            <person name="Meyer T.E."/>
            <person name="Kyndt J.A."/>
        </authorList>
    </citation>
    <scope>NUCLEOTIDE SEQUENCE [LARGE SCALE GENOMIC DNA]</scope>
    <source>
        <strain evidence="9 10">DSM 11518</strain>
    </source>
</reference>
<feature type="transmembrane region" description="Helical" evidence="7">
    <location>
        <begin position="46"/>
        <end position="64"/>
    </location>
</feature>
<gene>
    <name evidence="9" type="primary">ccoG</name>
    <name evidence="9" type="ORF">G3446_07705</name>
</gene>
<keyword evidence="2" id="KW-0004">4Fe-4S</keyword>
<feature type="transmembrane region" description="Helical" evidence="7">
    <location>
        <begin position="167"/>
        <end position="185"/>
    </location>
</feature>
<evidence type="ECO:0000256" key="5">
    <source>
        <dbReference type="ARBA" id="ARBA00023004"/>
    </source>
</evidence>
<evidence type="ECO:0000313" key="10">
    <source>
        <dbReference type="Proteomes" id="UP000483379"/>
    </source>
</evidence>
<dbReference type="Gene3D" id="2.60.40.10">
    <property type="entry name" value="Immunoglobulins"/>
    <property type="match status" value="1"/>
</dbReference>
<dbReference type="InterPro" id="IPR014116">
    <property type="entry name" value="Cyt_c_oxidase_cbb3_FixG"/>
</dbReference>
<protein>
    <submittedName>
        <fullName evidence="9">Cytochrome c oxidase accessory protein CcoG</fullName>
    </submittedName>
</protein>
<dbReference type="Pfam" id="PF13746">
    <property type="entry name" value="Fer4_18"/>
    <property type="match status" value="1"/>
</dbReference>
<dbReference type="PROSITE" id="PS00198">
    <property type="entry name" value="4FE4S_FER_1"/>
    <property type="match status" value="1"/>
</dbReference>
<sequence length="480" mass="53846">MVNLSTNEAAKPPSAVDDLYEEADDWHVNTGGETIHAKRIPGRWRTFKWLMASVWLIFFLGPYLRWDGRQAVLFDIPNRQYHIFSATVLPQDFWMLSLLLLFFAILLAVLTALAGRVWCGYFCFQTVWTDLFTWIEEKLEGPPAARRKLDQAPLTARKARIKGTKHILWILIGFFTGLSFVAWFTDAPRLWSTFFTGQANGAAYTTVALFTAGTYVLAGFLREQTCFWLCPYARIQGVMLDKTTILPTYDEKRGEPRGRVKRGGKEEGRATGDCVDCNQCVVVCPTGVDIRRGQQEGCITCALCIDACDQVMEKVGRPRGLIRYASLDEIEGRPTKRMILRPRVWVYSTILIVALAGIVYGLTSLAPVELKVLHERAPLFVLQSDGSIQNKYTLKILNKTPEPVTVRVSASGHDDLILMGAEDPILSEAGGVTPTNVFVRIPERALKSEQQPITFYIDGTRASGTPVEAERESVFIGPRR</sequence>
<proteinExistence type="predicted"/>